<evidence type="ECO:0000259" key="2">
    <source>
        <dbReference type="PROSITE" id="PS50076"/>
    </source>
</evidence>
<evidence type="ECO:0000313" key="4">
    <source>
        <dbReference type="Proteomes" id="UP000683246"/>
    </source>
</evidence>
<dbReference type="AlphaFoldDB" id="A0A8J8SIE5"/>
<feature type="domain" description="J" evidence="2">
    <location>
        <begin position="64"/>
        <end position="116"/>
    </location>
</feature>
<gene>
    <name evidence="3" type="ORF">HZI73_19640</name>
</gene>
<keyword evidence="1" id="KW-0235">DNA replication</keyword>
<dbReference type="RefSeq" id="WP_212695067.1">
    <property type="nucleotide sequence ID" value="NZ_CP058649.1"/>
</dbReference>
<name>A0A8J8SIE5_9FIRM</name>
<dbReference type="SMART" id="SM00271">
    <property type="entry name" value="DnaJ"/>
    <property type="match status" value="1"/>
</dbReference>
<evidence type="ECO:0000256" key="1">
    <source>
        <dbReference type="ARBA" id="ARBA00022705"/>
    </source>
</evidence>
<dbReference type="InterPro" id="IPR001623">
    <property type="entry name" value="DnaJ_domain"/>
</dbReference>
<dbReference type="KEGG" id="vpy:HZI73_19640"/>
<organism evidence="3 4">
    <name type="scientific">Vallitalea pronyensis</name>
    <dbReference type="NCBI Taxonomy" id="1348613"/>
    <lineage>
        <taxon>Bacteria</taxon>
        <taxon>Bacillati</taxon>
        <taxon>Bacillota</taxon>
        <taxon>Clostridia</taxon>
        <taxon>Lachnospirales</taxon>
        <taxon>Vallitaleaceae</taxon>
        <taxon>Vallitalea</taxon>
    </lineage>
</organism>
<dbReference type="Gene3D" id="1.10.287.110">
    <property type="entry name" value="DnaJ domain"/>
    <property type="match status" value="1"/>
</dbReference>
<reference evidence="3" key="1">
    <citation type="submission" date="2020-07" db="EMBL/GenBank/DDBJ databases">
        <title>Vallitalea pronyensis genome.</title>
        <authorList>
            <person name="Postec A."/>
        </authorList>
    </citation>
    <scope>NUCLEOTIDE SEQUENCE</scope>
    <source>
        <strain evidence="3">FatNI3</strain>
    </source>
</reference>
<dbReference type="CDD" id="cd06257">
    <property type="entry name" value="DnaJ"/>
    <property type="match status" value="1"/>
</dbReference>
<dbReference type="PROSITE" id="PS50076">
    <property type="entry name" value="DNAJ_2"/>
    <property type="match status" value="1"/>
</dbReference>
<dbReference type="EMBL" id="CP058649">
    <property type="protein sequence ID" value="QUI24372.1"/>
    <property type="molecule type" value="Genomic_DNA"/>
</dbReference>
<evidence type="ECO:0000313" key="3">
    <source>
        <dbReference type="EMBL" id="QUI24372.1"/>
    </source>
</evidence>
<accession>A0A8J8SIE5</accession>
<dbReference type="GO" id="GO:0006260">
    <property type="term" value="P:DNA replication"/>
    <property type="evidence" value="ECO:0007669"/>
    <property type="project" value="UniProtKB-KW"/>
</dbReference>
<dbReference type="InterPro" id="IPR036869">
    <property type="entry name" value="J_dom_sf"/>
</dbReference>
<proteinExistence type="predicted"/>
<protein>
    <submittedName>
        <fullName evidence="3">DnaJ domain-containing protein</fullName>
    </submittedName>
</protein>
<dbReference type="Pfam" id="PF00226">
    <property type="entry name" value="DnaJ"/>
    <property type="match status" value="1"/>
</dbReference>
<keyword evidence="4" id="KW-1185">Reference proteome</keyword>
<dbReference type="Proteomes" id="UP000683246">
    <property type="component" value="Chromosome"/>
</dbReference>
<dbReference type="SUPFAM" id="SSF46565">
    <property type="entry name" value="Chaperone J-domain"/>
    <property type="match status" value="1"/>
</dbReference>
<sequence length="116" mass="13693">MSLIWHQFFSTKDLDDNSVQFNLDTLARMGHEERKEVFSAFFYSVYYQYYKENGLSYKNMYDPSLLKAFGLPADANLDDIKERFRVLAKKYHPDNGGDAQDFIKVIEAYEQIKSHD</sequence>